<dbReference type="Proteomes" id="UP001642360">
    <property type="component" value="Unassembled WGS sequence"/>
</dbReference>
<organism evidence="3 4">
    <name type="scientific">Ilex paraguariensis</name>
    <name type="common">yerba mate</name>
    <dbReference type="NCBI Taxonomy" id="185542"/>
    <lineage>
        <taxon>Eukaryota</taxon>
        <taxon>Viridiplantae</taxon>
        <taxon>Streptophyta</taxon>
        <taxon>Embryophyta</taxon>
        <taxon>Tracheophyta</taxon>
        <taxon>Spermatophyta</taxon>
        <taxon>Magnoliopsida</taxon>
        <taxon>eudicotyledons</taxon>
        <taxon>Gunneridae</taxon>
        <taxon>Pentapetalae</taxon>
        <taxon>asterids</taxon>
        <taxon>campanulids</taxon>
        <taxon>Aquifoliales</taxon>
        <taxon>Aquifoliaceae</taxon>
        <taxon>Ilex</taxon>
    </lineage>
</organism>
<gene>
    <name evidence="3" type="ORF">ILEXP_LOCUS38401</name>
</gene>
<feature type="region of interest" description="Disordered" evidence="2">
    <location>
        <begin position="1"/>
        <end position="57"/>
    </location>
</feature>
<feature type="coiled-coil region" evidence="1">
    <location>
        <begin position="1001"/>
        <end position="1067"/>
    </location>
</feature>
<accession>A0ABC8THQ3</accession>
<feature type="coiled-coil region" evidence="1">
    <location>
        <begin position="2651"/>
        <end position="2678"/>
    </location>
</feature>
<protein>
    <submittedName>
        <fullName evidence="3">Uncharacterized protein</fullName>
    </submittedName>
</protein>
<feature type="coiled-coil region" evidence="1">
    <location>
        <begin position="2042"/>
        <end position="2097"/>
    </location>
</feature>
<dbReference type="Gene3D" id="1.10.287.1490">
    <property type="match status" value="1"/>
</dbReference>
<feature type="coiled-coil region" evidence="1">
    <location>
        <begin position="1832"/>
        <end position="1974"/>
    </location>
</feature>
<evidence type="ECO:0000256" key="1">
    <source>
        <dbReference type="SAM" id="Coils"/>
    </source>
</evidence>
<name>A0ABC8THQ3_9AQUA</name>
<feature type="coiled-coil region" evidence="1">
    <location>
        <begin position="496"/>
        <end position="551"/>
    </location>
</feature>
<proteinExistence type="predicted"/>
<evidence type="ECO:0000256" key="2">
    <source>
        <dbReference type="SAM" id="MobiDB-lite"/>
    </source>
</evidence>
<keyword evidence="4" id="KW-1185">Reference proteome</keyword>
<reference evidence="3 4" key="1">
    <citation type="submission" date="2024-02" db="EMBL/GenBank/DDBJ databases">
        <authorList>
            <person name="Vignale AGUSTIN F."/>
            <person name="Sosa J E."/>
            <person name="Modenutti C."/>
        </authorList>
    </citation>
    <scope>NUCLEOTIDE SEQUENCE [LARGE SCALE GENOMIC DNA]</scope>
</reference>
<feature type="coiled-coil region" evidence="1">
    <location>
        <begin position="1211"/>
        <end position="1277"/>
    </location>
</feature>
<feature type="region of interest" description="Disordered" evidence="2">
    <location>
        <begin position="212"/>
        <end position="272"/>
    </location>
</feature>
<keyword evidence="1" id="KW-0175">Coiled coil</keyword>
<feature type="coiled-coil region" evidence="1">
    <location>
        <begin position="1399"/>
        <end position="1485"/>
    </location>
</feature>
<feature type="region of interest" description="Disordered" evidence="2">
    <location>
        <begin position="809"/>
        <end position="836"/>
    </location>
</feature>
<feature type="compositionally biased region" description="Polar residues" evidence="2">
    <location>
        <begin position="250"/>
        <end position="262"/>
    </location>
</feature>
<dbReference type="SUPFAM" id="SSF57997">
    <property type="entry name" value="Tropomyosin"/>
    <property type="match status" value="2"/>
</dbReference>
<evidence type="ECO:0000313" key="3">
    <source>
        <dbReference type="EMBL" id="CAK9168977.1"/>
    </source>
</evidence>
<dbReference type="EMBL" id="CAUOFW020005192">
    <property type="protein sequence ID" value="CAK9168977.1"/>
    <property type="molecule type" value="Genomic_DNA"/>
</dbReference>
<evidence type="ECO:0000313" key="4">
    <source>
        <dbReference type="Proteomes" id="UP001642360"/>
    </source>
</evidence>
<feature type="coiled-coil region" evidence="1">
    <location>
        <begin position="2397"/>
        <end position="2567"/>
    </location>
</feature>
<dbReference type="PANTHER" id="PTHR43939:SF50">
    <property type="entry name" value="NUCLEOPORIN"/>
    <property type="match status" value="1"/>
</dbReference>
<sequence>MDKNKNRTDLLAAGRKKLQQFRQKKDSSGSKSSGKNSKSESEATADSSSAADKPIVVPQNLPVGERLVHNSDAGSIDTSASDLFDYTVAADIDIATVDSTGVPVLRKAGIAETTSTATLELPLEESGVGGAVLDHSVGKGYEVYSSVAVEYGSTHVGHPEDASVTPPETSETVAFEGKSINVGMPVHVHLLPSPNITSQVGAIAFEVERAHGEDQEADGLASKQGDRGSGVEHEGDNGTLLIGPEDSTEAHTGTASGNTSMEDATGEAGYVSGSTGAINEVEEILKVDRHSVLAQPLPESDGSAAASPEVTVQQGEEVALGSSNEDISKMASTVGGGINTERVQDDVGYKAVDVDRSLMSMSHGNERSLESKMFCLSSGADVSSISLSQLAEVLRGLDEDEFMFLFMSREPPTSKLISAKSLDAPASGSFHVLDRLKEQLYLTNFEKDTSHVELAGQIELQMELHHQHQQLVDEISMASASPNEVQGKNESLGEELAQYKSQLQVVAGEREELQKQFDILKAETQEFTARVDELQTKLERSQGDLSSLSIELTDCQDLVTALQLKNENLNGSLTSVTEERTKLVEEKEHLVLENGKLTTEFVECKASLASLQLENDNLSGNLAILMEERRKLAEDKEYFFSSNDKLLNDLEECRALVEARQVEITNLNGILTSVMEERKKLEEEKGYSVHETEKLSTEVMSCEGLVEALRVEIADANGNLALVTEERNKLREERKYFVSENDKLLTELAHCNGLIAGLQVECGKTVDDLKEAVLHLEQVTEENVFLKSNLDLHKAKLSEFDNWQTKLLSRSEEPGNQVEGSGVPSMSHGSATDDDGSHQIPWSGGTENLFPVPEKPTADCHAERELWHLKLDVSDDSFGLVVLKRHVEEAEKVIMKLEKAIDGMHSHSASLSRSSSKAVAPGVSKLIEAFESKAHTEDHDLEDFCLAENQSATDPYMLGKEQTRYLRTVFKELVLEAENASKLLKGEGNSKTSTDVAFMECKSHCEALKEHSNNLEEANIELVVLYEATKQHVCDIEAKECELVDLYEALRQQNIVLKAENSQLGKKLGDFQARITELQIQLGEVHRSSDQMASSIYSQVETLHKELADRVSKLEQEWNSTVAWIVETVGKLDASIETFSSSSLSTGVHQGLNVGDCVAASVDAACKVIKDLQEKLEAARHDHETMCCLYNEMSERFNDLQGKNELGFGMLHNIRSNIRKLVNASRGLKEESEIDIHNEKLLDPLHPSNFDSLMKQLETLLAEKLQLESLNSKLSSELAARSRDIDELTKRCLSSDAILKLIEDVECVVELEGIEINTDEPASRLESLISFLVQKYRETDEQVSLSREESGIKGMQLSELHEQVDHLSFLIVHHENENLILKETLSTAKEYCVAVCSELQEKITEFEQSEQRVSSLREKLSIAVTKGKGLIVQRESLKQSLAETSSELERHLQDLQSKDAKLLELEAKLKTYSEAGERVEALESELSYIRNSATALRESFLLKDSVIQRIEEILEDLELPENFHSRDTIEKVDWLARSVAGNSVPFTDWDQKSSVGGGSYSDAGFVVMDAWKEDAQLNLNPGDDFRRKYEELQSKFYGLAEQNEMLEQSLLERNNLVQQWEEILDRIDMPSQLRSTEPEDRIEWLGGALSEAQSHCKSLQQKIDSFENFCGSLTADLEESQSRITVLEAALQSQISEKDHLSESLQILTQDWDNLSQKAAQFEVENDKLHYEIRTVQEKLDEKLRAEEHIFHIEGEIRKLQDLVCDALKDTGTEDLTFVSGSAEYLEKLLKKLIEKYTTLSVEKPVLGVAFDEHDTEKADVIHNDKRTRDLGDAEEQDVEALKRKLEEALGDLMHVKEERDRFMENNQSLVREVEALDIKRQELQEFLNQEEQKSASVREKLMVAVRKGKSLVQQRDSMKQTIEEVESELRHMKSEIELRDNTLSEYEQKVKDLSTYQERVEALESESLFLRKRLAETEHHMQENGHTLSMFLNALGDIDVGFEFNIHDPVDKLKQLGKLCHDFHAAVASSEHESRKSKRASELLLAELNEVQERNDGLQEELAKAASELSELSKERETAEAARREVLARLEKLSAVHSEERNYQYAELMVLKSVVEQFREGFLNIKNLLGDVLSKDLELMHNLEAAMKLCLKPNDASDGVGLSFVGVPGGIVSTNSETKEKLLSMDPLPDYKMQEQVADNFATELCSFIGHHLQGFTSEIGTLREKLCRHSHSSHEEANRIYEVVGIVYREMNSQKESAESMKREMMRLESNDMEKDREMVVLHRNISLLYEACTSSLIEIDLWKAQLAGNGLAAGALGINFESPTSFDQGNSLGRALPFSEDSVSTMAHNLLLAIKDFINMQAEIGEAGQKGMKTAISNLQKELQEKDIQRDRICMELVNQIKEAEATAKSYLEDLQLAKAQVLDLERRVHEVEEERIMLEQRVKELQDQEATSVDLQGRVKSLTDAVASKEQEIEALMQALDEEEAQMEDLTDKIGKVERDLQQKNLDLENLEASRGKAMKKLSVTVNKFDELHHLCANLLSEVEKLQSQLQDRDAEISFLRQEVTRCTNDALVASQISSNRNSDEIHDLLTWLDTMISRVQVLDVHIDDKNTNQVHEYKEILQKQITSVISELEDLRVVAQNRDTLLQVERSRVEELTRKEEFLENSLREKASQLTMLRGVGDPGQATSITSEIMEVEPVVCY</sequence>
<feature type="compositionally biased region" description="Low complexity" evidence="2">
    <location>
        <begin position="29"/>
        <end position="53"/>
    </location>
</feature>
<feature type="coiled-coil region" evidence="1">
    <location>
        <begin position="664"/>
        <end position="733"/>
    </location>
</feature>
<feature type="compositionally biased region" description="Basic and acidic residues" evidence="2">
    <location>
        <begin position="224"/>
        <end position="236"/>
    </location>
</feature>
<dbReference type="PANTHER" id="PTHR43939">
    <property type="entry name" value="COILED-COIL DOMAIN-CONTAINING PROTEIN 158"/>
    <property type="match status" value="1"/>
</dbReference>
<feature type="coiled-coil region" evidence="1">
    <location>
        <begin position="608"/>
        <end position="635"/>
    </location>
</feature>
<comment type="caution">
    <text evidence="3">The sequence shown here is derived from an EMBL/GenBank/DDBJ whole genome shotgun (WGS) entry which is preliminary data.</text>
</comment>